<dbReference type="InterPro" id="IPR050330">
    <property type="entry name" value="Bact_OuterMem_StrucFunc"/>
</dbReference>
<evidence type="ECO:0000313" key="9">
    <source>
        <dbReference type="EMBL" id="BDI07971.1"/>
    </source>
</evidence>
<dbReference type="InterPro" id="IPR036737">
    <property type="entry name" value="OmpA-like_sf"/>
</dbReference>
<accession>A0ABM7YTN0</accession>
<dbReference type="PRINTS" id="PR01021">
    <property type="entry name" value="OMPADOMAIN"/>
</dbReference>
<gene>
    <name evidence="9" type="ORF">CATMQ487_49410</name>
</gene>
<comment type="subcellular location">
    <subcellularLocation>
        <location evidence="1">Cell outer membrane</location>
    </subcellularLocation>
</comment>
<dbReference type="InterPro" id="IPR006664">
    <property type="entry name" value="OMP_bac"/>
</dbReference>
<feature type="compositionally biased region" description="Basic and acidic residues" evidence="7">
    <location>
        <begin position="110"/>
        <end position="135"/>
    </location>
</feature>
<evidence type="ECO:0000313" key="10">
    <source>
        <dbReference type="Proteomes" id="UP001057498"/>
    </source>
</evidence>
<protein>
    <submittedName>
        <fullName evidence="9">Peptidoglycan-associated lipoprotein</fullName>
    </submittedName>
</protein>
<keyword evidence="10" id="KW-1185">Reference proteome</keyword>
<dbReference type="PANTHER" id="PTHR30329">
    <property type="entry name" value="STATOR ELEMENT OF FLAGELLAR MOTOR COMPLEX"/>
    <property type="match status" value="1"/>
</dbReference>
<evidence type="ECO:0000256" key="4">
    <source>
        <dbReference type="ARBA" id="ARBA00023237"/>
    </source>
</evidence>
<dbReference type="SUPFAM" id="SSF103088">
    <property type="entry name" value="OmpA-like"/>
    <property type="match status" value="1"/>
</dbReference>
<keyword evidence="2" id="KW-0132">Cell division</keyword>
<dbReference type="NCBIfam" id="TIGR02802">
    <property type="entry name" value="Pal_lipo"/>
    <property type="match status" value="1"/>
</dbReference>
<dbReference type="PANTHER" id="PTHR30329:SF21">
    <property type="entry name" value="LIPOPROTEIN YIAD-RELATED"/>
    <property type="match status" value="1"/>
</dbReference>
<keyword evidence="4" id="KW-0998">Cell outer membrane</keyword>
<dbReference type="Proteomes" id="UP001057498">
    <property type="component" value="Chromosome"/>
</dbReference>
<reference evidence="9" key="1">
    <citation type="submission" date="2022-04" db="EMBL/GenBank/DDBJ databases">
        <title>Whole genome sequence of Sphaerotilus sp. FB-5.</title>
        <authorList>
            <person name="Takeda M."/>
            <person name="Narihara S."/>
            <person name="Akimoto M."/>
            <person name="Akimoto R."/>
            <person name="Nishiyashiki S."/>
            <person name="Murakami T."/>
        </authorList>
    </citation>
    <scope>NUCLEOTIDE SEQUENCE</scope>
    <source>
        <strain evidence="9">FB-5</strain>
    </source>
</reference>
<sequence length="135" mass="14739">MAAVDLGAAKPGASTAAAHLDPASPISRQRSIYFDFDQFVIRAEDRPVVEAHGKYLASARTLKVSIEGNADERGSREYNLALGQKRAQAVVQSLKLLGANDEQLEAVSYGEERPKATGHDEAAWAENRRADIRYK</sequence>
<feature type="domain" description="OmpA-like" evidence="8">
    <location>
        <begin position="21"/>
        <end position="135"/>
    </location>
</feature>
<name>A0ABM7YTN0_9BURK</name>
<evidence type="ECO:0000256" key="3">
    <source>
        <dbReference type="ARBA" id="ARBA00023136"/>
    </source>
</evidence>
<proteinExistence type="predicted"/>
<dbReference type="Gene3D" id="3.30.1330.60">
    <property type="entry name" value="OmpA-like domain"/>
    <property type="match status" value="1"/>
</dbReference>
<evidence type="ECO:0000256" key="5">
    <source>
        <dbReference type="ARBA" id="ARBA00023306"/>
    </source>
</evidence>
<dbReference type="InterPro" id="IPR006665">
    <property type="entry name" value="OmpA-like"/>
</dbReference>
<organism evidence="9 10">
    <name type="scientific">Sphaerotilus microaerophilus</name>
    <dbReference type="NCBI Taxonomy" id="2914710"/>
    <lineage>
        <taxon>Bacteria</taxon>
        <taxon>Pseudomonadati</taxon>
        <taxon>Pseudomonadota</taxon>
        <taxon>Betaproteobacteria</taxon>
        <taxon>Burkholderiales</taxon>
        <taxon>Sphaerotilaceae</taxon>
        <taxon>Sphaerotilus</taxon>
    </lineage>
</organism>
<dbReference type="EMBL" id="AP025730">
    <property type="protein sequence ID" value="BDI07971.1"/>
    <property type="molecule type" value="Genomic_DNA"/>
</dbReference>
<evidence type="ECO:0000256" key="6">
    <source>
        <dbReference type="PROSITE-ProRule" id="PRU00473"/>
    </source>
</evidence>
<evidence type="ECO:0000256" key="1">
    <source>
        <dbReference type="ARBA" id="ARBA00004442"/>
    </source>
</evidence>
<keyword evidence="5" id="KW-0131">Cell cycle</keyword>
<keyword evidence="3 6" id="KW-0472">Membrane</keyword>
<dbReference type="Pfam" id="PF00691">
    <property type="entry name" value="OmpA"/>
    <property type="match status" value="1"/>
</dbReference>
<evidence type="ECO:0000256" key="2">
    <source>
        <dbReference type="ARBA" id="ARBA00022618"/>
    </source>
</evidence>
<keyword evidence="9" id="KW-0449">Lipoprotein</keyword>
<evidence type="ECO:0000256" key="7">
    <source>
        <dbReference type="SAM" id="MobiDB-lite"/>
    </source>
</evidence>
<dbReference type="PROSITE" id="PS51123">
    <property type="entry name" value="OMPA_2"/>
    <property type="match status" value="1"/>
</dbReference>
<dbReference type="InterPro" id="IPR014169">
    <property type="entry name" value="Pal_lipo_C"/>
</dbReference>
<dbReference type="CDD" id="cd07185">
    <property type="entry name" value="OmpA_C-like"/>
    <property type="match status" value="1"/>
</dbReference>
<feature type="region of interest" description="Disordered" evidence="7">
    <location>
        <begin position="108"/>
        <end position="135"/>
    </location>
</feature>
<evidence type="ECO:0000259" key="8">
    <source>
        <dbReference type="PROSITE" id="PS51123"/>
    </source>
</evidence>